<keyword evidence="5 7" id="KW-0560">Oxidoreductase</keyword>
<gene>
    <name evidence="7" type="ORF">ACFOMG_02460</name>
</gene>
<dbReference type="Proteomes" id="UP001595722">
    <property type="component" value="Unassembled WGS sequence"/>
</dbReference>
<dbReference type="Pfam" id="PF02900">
    <property type="entry name" value="LigB"/>
    <property type="match status" value="1"/>
</dbReference>
<organism evidence="7 8">
    <name type="scientific">Bacterioplanoides pacificum</name>
    <dbReference type="NCBI Taxonomy" id="1171596"/>
    <lineage>
        <taxon>Bacteria</taxon>
        <taxon>Pseudomonadati</taxon>
        <taxon>Pseudomonadota</taxon>
        <taxon>Gammaproteobacteria</taxon>
        <taxon>Oceanospirillales</taxon>
        <taxon>Oceanospirillaceae</taxon>
        <taxon>Bacterioplanoides</taxon>
    </lineage>
</organism>
<dbReference type="PIRSF" id="PIRSF006157">
    <property type="entry name" value="Doxgns_DODA"/>
    <property type="match status" value="1"/>
</dbReference>
<dbReference type="EMBL" id="JBHRYB010000001">
    <property type="protein sequence ID" value="MFC3678976.1"/>
    <property type="molecule type" value="Genomic_DNA"/>
</dbReference>
<comment type="similarity">
    <text evidence="2">Belongs to the DODA-type extradiol aromatic ring-opening dioxygenase family.</text>
</comment>
<accession>A0ABV7VR10</accession>
<keyword evidence="3" id="KW-0479">Metal-binding</keyword>
<comment type="cofactor">
    <cofactor evidence="1">
        <name>Zn(2+)</name>
        <dbReference type="ChEBI" id="CHEBI:29105"/>
    </cofactor>
</comment>
<dbReference type="EC" id="1.13.-.-" evidence="7"/>
<evidence type="ECO:0000256" key="1">
    <source>
        <dbReference type="ARBA" id="ARBA00001947"/>
    </source>
</evidence>
<proteinExistence type="inferred from homology"/>
<dbReference type="PANTHER" id="PTHR30096:SF0">
    <property type="entry name" value="4,5-DOPA DIOXYGENASE EXTRADIOL-LIKE PROTEIN"/>
    <property type="match status" value="1"/>
</dbReference>
<name>A0ABV7VR10_9GAMM</name>
<evidence type="ECO:0000256" key="3">
    <source>
        <dbReference type="ARBA" id="ARBA00022723"/>
    </source>
</evidence>
<dbReference type="RefSeq" id="WP_376864558.1">
    <property type="nucleotide sequence ID" value="NZ_JBHRYB010000001.1"/>
</dbReference>
<dbReference type="InterPro" id="IPR014436">
    <property type="entry name" value="Extradiol_dOase_DODA"/>
</dbReference>
<keyword evidence="4" id="KW-0862">Zinc</keyword>
<dbReference type="CDD" id="cd07363">
    <property type="entry name" value="45_DOPA_Dioxygenase"/>
    <property type="match status" value="1"/>
</dbReference>
<evidence type="ECO:0000313" key="8">
    <source>
        <dbReference type="Proteomes" id="UP001595722"/>
    </source>
</evidence>
<evidence type="ECO:0000256" key="4">
    <source>
        <dbReference type="ARBA" id="ARBA00022833"/>
    </source>
</evidence>
<evidence type="ECO:0000259" key="6">
    <source>
        <dbReference type="Pfam" id="PF02900"/>
    </source>
</evidence>
<reference evidence="8" key="1">
    <citation type="journal article" date="2019" name="Int. J. Syst. Evol. Microbiol.">
        <title>The Global Catalogue of Microorganisms (GCM) 10K type strain sequencing project: providing services to taxonomists for standard genome sequencing and annotation.</title>
        <authorList>
            <consortium name="The Broad Institute Genomics Platform"/>
            <consortium name="The Broad Institute Genome Sequencing Center for Infectious Disease"/>
            <person name="Wu L."/>
            <person name="Ma J."/>
        </authorList>
    </citation>
    <scope>NUCLEOTIDE SEQUENCE [LARGE SCALE GENOMIC DNA]</scope>
    <source>
        <strain evidence="8">KCTC 42424</strain>
    </source>
</reference>
<comment type="caution">
    <text evidence="7">The sequence shown here is derived from an EMBL/GenBank/DDBJ whole genome shotgun (WGS) entry which is preliminary data.</text>
</comment>
<dbReference type="SUPFAM" id="SSF53213">
    <property type="entry name" value="LigB-like"/>
    <property type="match status" value="1"/>
</dbReference>
<dbReference type="InterPro" id="IPR004183">
    <property type="entry name" value="Xdiol_dOase_suB"/>
</dbReference>
<keyword evidence="7" id="KW-0223">Dioxygenase</keyword>
<sequence>MRLPSYFISHGGGPWPWIDTMAANHHPLADSLSAMPAELPHAPQAVLMVSAHWESADAYQVMSHARPAMLYDYYNFPPHTYEVDYPAPGAPQLAQQTLQLIRDAGLPVSEDSQRGFDHGCFVPMSLMYPAADMPLYQLSIRSHYDVGEHIALGQALAPLRDQGVLIVASGLSYHNLRRFGGDGREPSQQFDQWLYQTLQLSGAQRLQALQHWQQAPAARICHPREDHLVPLFVAAGAAQESSVKRVYRQQDLMGAITASSFRFG</sequence>
<feature type="domain" description="Extradiol ring-cleavage dioxygenase class III enzyme subunit B" evidence="6">
    <location>
        <begin position="39"/>
        <end position="258"/>
    </location>
</feature>
<evidence type="ECO:0000256" key="5">
    <source>
        <dbReference type="ARBA" id="ARBA00023002"/>
    </source>
</evidence>
<evidence type="ECO:0000256" key="2">
    <source>
        <dbReference type="ARBA" id="ARBA00007581"/>
    </source>
</evidence>
<dbReference type="GO" id="GO:0051213">
    <property type="term" value="F:dioxygenase activity"/>
    <property type="evidence" value="ECO:0007669"/>
    <property type="project" value="UniProtKB-KW"/>
</dbReference>
<protein>
    <submittedName>
        <fullName evidence="7">DODA-type extradiol aromatic ring-opening family dioxygenase</fullName>
        <ecNumber evidence="7">1.13.-.-</ecNumber>
    </submittedName>
</protein>
<keyword evidence="8" id="KW-1185">Reference proteome</keyword>
<dbReference type="Gene3D" id="3.40.830.10">
    <property type="entry name" value="LigB-like"/>
    <property type="match status" value="1"/>
</dbReference>
<dbReference type="PANTHER" id="PTHR30096">
    <property type="entry name" value="4,5-DOPA DIOXYGENASE EXTRADIOL-LIKE PROTEIN"/>
    <property type="match status" value="1"/>
</dbReference>
<evidence type="ECO:0000313" key="7">
    <source>
        <dbReference type="EMBL" id="MFC3678976.1"/>
    </source>
</evidence>